<dbReference type="Pfam" id="PF22162">
    <property type="entry name" value="PFIN"/>
    <property type="match status" value="1"/>
</dbReference>
<keyword evidence="2" id="KW-1185">Reference proteome</keyword>
<dbReference type="RefSeq" id="WP_265764448.1">
    <property type="nucleotide sequence ID" value="NZ_JAGGJA010000002.1"/>
</dbReference>
<accession>A0ABT3PIM4</accession>
<name>A0ABT3PIM4_9BACT</name>
<evidence type="ECO:0000313" key="1">
    <source>
        <dbReference type="EMBL" id="MCW9705780.1"/>
    </source>
</evidence>
<dbReference type="Proteomes" id="UP001207918">
    <property type="component" value="Unassembled WGS sequence"/>
</dbReference>
<proteinExistence type="predicted"/>
<dbReference type="InterPro" id="IPR054044">
    <property type="entry name" value="PFIN"/>
</dbReference>
<reference evidence="1 2" key="1">
    <citation type="submission" date="2021-03" db="EMBL/GenBank/DDBJ databases">
        <title>Aliifodinibius sp. nov., a new bacterium isolated from saline soil.</title>
        <authorList>
            <person name="Galisteo C."/>
            <person name="De La Haba R."/>
            <person name="Sanchez-Porro C."/>
            <person name="Ventosa A."/>
        </authorList>
    </citation>
    <scope>NUCLEOTIDE SEQUENCE [LARGE SCALE GENOMIC DNA]</scope>
    <source>
        <strain evidence="1 2">1BSP15-2V2</strain>
    </source>
</reference>
<evidence type="ECO:0000313" key="2">
    <source>
        <dbReference type="Proteomes" id="UP001207918"/>
    </source>
</evidence>
<organism evidence="1 2">
    <name type="scientific">Fodinibius salsisoli</name>
    <dbReference type="NCBI Taxonomy" id="2820877"/>
    <lineage>
        <taxon>Bacteria</taxon>
        <taxon>Pseudomonadati</taxon>
        <taxon>Balneolota</taxon>
        <taxon>Balneolia</taxon>
        <taxon>Balneolales</taxon>
        <taxon>Balneolaceae</taxon>
        <taxon>Fodinibius</taxon>
    </lineage>
</organism>
<comment type="caution">
    <text evidence="1">The sequence shown here is derived from an EMBL/GenBank/DDBJ whole genome shotgun (WGS) entry which is preliminary data.</text>
</comment>
<dbReference type="EMBL" id="JAGGJA010000002">
    <property type="protein sequence ID" value="MCW9705780.1"/>
    <property type="molecule type" value="Genomic_DNA"/>
</dbReference>
<sequence>MKTLHSIQENIMGDKAIFEIELPNRDNVFMSVSEDSLKKYHVVIVEAQSFLELWRNDPGNIHSEISHGDIQSWENDHKYKYAEQGFSHGIDNPVPLAKVAFNTDVEKKPVYEQKFFFFKKLERVEREIIEYVSFIDGITRTIWLLSKGAKYFPLKCISGGQELARVTGYKDDPIKSINQIFIDT</sequence>
<protein>
    <submittedName>
        <fullName evidence="1">Uncharacterized protein</fullName>
    </submittedName>
</protein>
<gene>
    <name evidence="1" type="ORF">J6I44_02885</name>
</gene>